<dbReference type="AlphaFoldDB" id="A0A078B3M5"/>
<comment type="subcellular location">
    <subcellularLocation>
        <location evidence="8">Cytoplasm</location>
    </subcellularLocation>
</comment>
<comment type="catalytic activity">
    <reaction evidence="8 10">
        <text>IMP + L-aspartate + GTP = N(6)-(1,2-dicarboxyethyl)-AMP + GDP + phosphate + 2 H(+)</text>
        <dbReference type="Rhea" id="RHEA:15753"/>
        <dbReference type="ChEBI" id="CHEBI:15378"/>
        <dbReference type="ChEBI" id="CHEBI:29991"/>
        <dbReference type="ChEBI" id="CHEBI:37565"/>
        <dbReference type="ChEBI" id="CHEBI:43474"/>
        <dbReference type="ChEBI" id="CHEBI:57567"/>
        <dbReference type="ChEBI" id="CHEBI:58053"/>
        <dbReference type="ChEBI" id="CHEBI:58189"/>
        <dbReference type="EC" id="6.3.4.4"/>
    </reaction>
</comment>
<evidence type="ECO:0000313" key="12">
    <source>
        <dbReference type="Proteomes" id="UP000039865"/>
    </source>
</evidence>
<feature type="binding site" evidence="8">
    <location>
        <position position="150"/>
    </location>
    <ligand>
        <name>IMP</name>
        <dbReference type="ChEBI" id="CHEBI:58053"/>
    </ligand>
</feature>
<keyword evidence="5 8" id="KW-0658">Purine biosynthesis</keyword>
<feature type="binding site" evidence="8">
    <location>
        <begin position="319"/>
        <end position="325"/>
    </location>
    <ligand>
        <name>substrate</name>
    </ligand>
</feature>
<keyword evidence="6 8" id="KW-0460">Magnesium</keyword>
<comment type="similarity">
    <text evidence="8 10">Belongs to the adenylosuccinate synthetase family.</text>
</comment>
<feature type="active site" evidence="9">
    <location>
        <position position="161"/>
    </location>
</feature>
<keyword evidence="8" id="KW-0963">Cytoplasm</keyword>
<dbReference type="EC" id="6.3.4.4" evidence="8 10"/>
<dbReference type="UniPathway" id="UPA00075">
    <property type="reaction ID" value="UER00335"/>
</dbReference>
<dbReference type="PANTHER" id="PTHR11846:SF0">
    <property type="entry name" value="ADENYLOSUCCINATE SYNTHETASE"/>
    <property type="match status" value="1"/>
</dbReference>
<organism evidence="11 12">
    <name type="scientific">Stylonychia lemnae</name>
    <name type="common">Ciliate</name>
    <dbReference type="NCBI Taxonomy" id="5949"/>
    <lineage>
        <taxon>Eukaryota</taxon>
        <taxon>Sar</taxon>
        <taxon>Alveolata</taxon>
        <taxon>Ciliophora</taxon>
        <taxon>Intramacronucleata</taxon>
        <taxon>Spirotrichea</taxon>
        <taxon>Stichotrichia</taxon>
        <taxon>Sporadotrichida</taxon>
        <taxon>Oxytrichidae</taxon>
        <taxon>Stylonychinae</taxon>
        <taxon>Stylonychia</taxon>
    </lineage>
</organism>
<dbReference type="GO" id="GO:0005737">
    <property type="term" value="C:cytoplasm"/>
    <property type="evidence" value="ECO:0007669"/>
    <property type="project" value="UniProtKB-SubCell"/>
</dbReference>
<keyword evidence="3 8" id="KW-0479">Metal-binding</keyword>
<dbReference type="SMR" id="A0A078B3M5"/>
<dbReference type="GO" id="GO:0000287">
    <property type="term" value="F:magnesium ion binding"/>
    <property type="evidence" value="ECO:0007669"/>
    <property type="project" value="UniProtKB-UniRule"/>
</dbReference>
<dbReference type="FunFam" id="3.90.170.10:FF:000001">
    <property type="entry name" value="Adenylosuccinate synthetase"/>
    <property type="match status" value="1"/>
</dbReference>
<dbReference type="InterPro" id="IPR018220">
    <property type="entry name" value="Adenylosuccin_syn_GTP-bd"/>
</dbReference>
<dbReference type="InterPro" id="IPR001114">
    <property type="entry name" value="Adenylosuccinate_synthetase"/>
</dbReference>
<reference evidence="11 12" key="1">
    <citation type="submission" date="2014-06" db="EMBL/GenBank/DDBJ databases">
        <authorList>
            <person name="Swart Estienne"/>
        </authorList>
    </citation>
    <scope>NUCLEOTIDE SEQUENCE [LARGE SCALE GENOMIC DNA]</scope>
    <source>
        <strain evidence="11 12">130c</strain>
    </source>
</reference>
<feature type="binding site" evidence="8">
    <location>
        <position position="34"/>
    </location>
    <ligand>
        <name>Mg(2+)</name>
        <dbReference type="ChEBI" id="CHEBI:18420"/>
    </ligand>
</feature>
<keyword evidence="2 8" id="KW-0436">Ligase</keyword>
<dbReference type="PROSITE" id="PS00513">
    <property type="entry name" value="ADENYLOSUCCIN_SYN_2"/>
    <property type="match status" value="1"/>
</dbReference>
<feature type="binding site" evidence="8">
    <location>
        <begin position="33"/>
        <end position="39"/>
    </location>
    <ligand>
        <name>GTP</name>
        <dbReference type="ChEBI" id="CHEBI:37565"/>
    </ligand>
</feature>
<proteinExistence type="inferred from homology"/>
<evidence type="ECO:0000256" key="3">
    <source>
        <dbReference type="ARBA" id="ARBA00022723"/>
    </source>
</evidence>
<dbReference type="InterPro" id="IPR027417">
    <property type="entry name" value="P-loop_NTPase"/>
</dbReference>
<gene>
    <name evidence="11" type="primary">Contig2018.g2178</name>
    <name evidence="11" type="ORF">STYLEM_18265</name>
</gene>
<dbReference type="SUPFAM" id="SSF52540">
    <property type="entry name" value="P-loop containing nucleoside triphosphate hydrolases"/>
    <property type="match status" value="1"/>
</dbReference>
<dbReference type="Gene3D" id="1.10.300.10">
    <property type="entry name" value="Adenylosuccinate Synthetase, subunit A, domain 2"/>
    <property type="match status" value="1"/>
</dbReference>
<dbReference type="Gene3D" id="3.90.170.10">
    <property type="entry name" value="Adenylosuccinate Synthetase, subunit A, domain 3"/>
    <property type="match status" value="1"/>
</dbReference>
<evidence type="ECO:0000256" key="7">
    <source>
        <dbReference type="ARBA" id="ARBA00023134"/>
    </source>
</evidence>
<dbReference type="NCBIfam" id="TIGR00184">
    <property type="entry name" value="purA"/>
    <property type="match status" value="1"/>
</dbReference>
<feature type="active site" description="Proton donor" evidence="8">
    <location>
        <position position="62"/>
    </location>
</feature>
<feature type="binding site" evidence="8">
    <location>
        <begin position="61"/>
        <end position="63"/>
    </location>
    <ligand>
        <name>GTP</name>
        <dbReference type="ChEBI" id="CHEBI:37565"/>
    </ligand>
</feature>
<feature type="binding site" evidence="8">
    <location>
        <position position="61"/>
    </location>
    <ligand>
        <name>Mg(2+)</name>
        <dbReference type="ChEBI" id="CHEBI:18420"/>
    </ligand>
</feature>
<sequence>MLSKISQRAFASRQVCQTGLNSRFAVVLGTQWGDEGKGKLVDILAKDYDICARFNGGANAGHTVVADGQKYAFHLLPCGILYQKCINVLGNGVVMHVPTLFEELAQLDKNGIDYKGRLLISDRAHLVSDIQIHADGLLEQQKGKSAIGTTKRGIGPTYASKALRIGLRVGDLLDWQRFEEKYNTFVNELSYLYRIDNFDKKKELDELRQLNERITKGNMIVDSIQYLSRALNDSKKRIIAEGANATMLDIDFGTYPYITSSSTTVGGVCTGLGVPPSAIETTIGIMKAYTTRVGGGPFPSECLDDIGARLQKVGHEFGATTGRPRRCGWLDLNVVKFSHKLNGLTSINMTKLDVLTGINKIKVATHYELNGRKLDGEMPASLDDLGKCQVKYVELDGWEEDISNITQFEKLPGAAQNYIKFIEKELSIPITWVGTGPAREAMFLRQ</sequence>
<dbReference type="GO" id="GO:0005525">
    <property type="term" value="F:GTP binding"/>
    <property type="evidence" value="ECO:0007669"/>
    <property type="project" value="UniProtKB-UniRule"/>
</dbReference>
<evidence type="ECO:0000256" key="1">
    <source>
        <dbReference type="ARBA" id="ARBA00011738"/>
    </source>
</evidence>
<feature type="binding site" evidence="8">
    <location>
        <position position="323"/>
    </location>
    <ligand>
        <name>IMP</name>
        <dbReference type="ChEBI" id="CHEBI:58053"/>
    </ligand>
</feature>
<keyword evidence="4 8" id="KW-0547">Nucleotide-binding</keyword>
<dbReference type="InterPro" id="IPR042111">
    <property type="entry name" value="Adenylosuccinate_synth_dom3"/>
</dbReference>
<dbReference type="FunFam" id="1.10.300.10:FF:000001">
    <property type="entry name" value="Adenylosuccinate synthetase"/>
    <property type="match status" value="1"/>
</dbReference>
<feature type="binding site" evidence="8">
    <location>
        <position position="325"/>
    </location>
    <ligand>
        <name>GTP</name>
        <dbReference type="ChEBI" id="CHEBI:37565"/>
    </ligand>
</feature>
<evidence type="ECO:0000256" key="5">
    <source>
        <dbReference type="ARBA" id="ARBA00022755"/>
    </source>
</evidence>
<dbReference type="SMART" id="SM00788">
    <property type="entry name" value="Adenylsucc_synt"/>
    <property type="match status" value="1"/>
</dbReference>
<evidence type="ECO:0000256" key="2">
    <source>
        <dbReference type="ARBA" id="ARBA00022598"/>
    </source>
</evidence>
<dbReference type="InterPro" id="IPR042109">
    <property type="entry name" value="Adenylosuccinate_synth_dom1"/>
</dbReference>
<dbReference type="Pfam" id="PF00709">
    <property type="entry name" value="Adenylsucc_synt"/>
    <property type="match status" value="1"/>
</dbReference>
<feature type="binding site" evidence="8">
    <location>
        <position position="259"/>
    </location>
    <ligand>
        <name>IMP</name>
        <dbReference type="ChEBI" id="CHEBI:58053"/>
    </ligand>
</feature>
<dbReference type="GO" id="GO:0044208">
    <property type="term" value="P:'de novo' AMP biosynthetic process"/>
    <property type="evidence" value="ECO:0007669"/>
    <property type="project" value="UniProtKB-UniRule"/>
</dbReference>
<feature type="active site" description="Proton acceptor" evidence="8">
    <location>
        <position position="34"/>
    </location>
</feature>
<dbReference type="EMBL" id="CCKQ01017270">
    <property type="protein sequence ID" value="CDW89135.1"/>
    <property type="molecule type" value="Genomic_DNA"/>
</dbReference>
<dbReference type="Gene3D" id="3.40.440.10">
    <property type="entry name" value="Adenylosuccinate Synthetase, subunit A, domain 1"/>
    <property type="match status" value="1"/>
</dbReference>
<dbReference type="NCBIfam" id="NF002223">
    <property type="entry name" value="PRK01117.1"/>
    <property type="match status" value="1"/>
</dbReference>
<feature type="binding site" evidence="8">
    <location>
        <begin position="351"/>
        <end position="353"/>
    </location>
    <ligand>
        <name>GTP</name>
        <dbReference type="ChEBI" id="CHEBI:37565"/>
    </ligand>
</feature>
<dbReference type="InterPro" id="IPR042110">
    <property type="entry name" value="Adenylosuccinate_synth_dom2"/>
</dbReference>
<dbReference type="InterPro" id="IPR033128">
    <property type="entry name" value="Adenylosuccin_syn_Lys_AS"/>
</dbReference>
<dbReference type="FunCoup" id="A0A078B3M5">
    <property type="interactions" value="327"/>
</dbReference>
<comment type="function">
    <text evidence="10">Plays an important role in the de novo pathway of purine nucleotide biosynthesis.</text>
</comment>
<dbReference type="PROSITE" id="PS01266">
    <property type="entry name" value="ADENYLOSUCCIN_SYN_1"/>
    <property type="match status" value="1"/>
</dbReference>
<dbReference type="PANTHER" id="PTHR11846">
    <property type="entry name" value="ADENYLOSUCCINATE SYNTHETASE"/>
    <property type="match status" value="1"/>
</dbReference>
<name>A0A078B3M5_STYLE</name>
<comment type="pathway">
    <text evidence="8 10">Purine metabolism; AMP biosynthesis via de novo pathway; AMP from IMP: step 1/2.</text>
</comment>
<evidence type="ECO:0000313" key="11">
    <source>
        <dbReference type="EMBL" id="CDW89135.1"/>
    </source>
</evidence>
<feature type="binding site" evidence="8">
    <location>
        <begin position="434"/>
        <end position="436"/>
    </location>
    <ligand>
        <name>GTP</name>
        <dbReference type="ChEBI" id="CHEBI:37565"/>
    </ligand>
</feature>
<feature type="binding site" evidence="8">
    <location>
        <position position="164"/>
    </location>
    <ligand>
        <name>IMP</name>
        <dbReference type="ChEBI" id="CHEBI:58053"/>
        <note>ligand shared between dimeric partners</note>
    </ligand>
</feature>
<dbReference type="HAMAP" id="MF_00011">
    <property type="entry name" value="Adenylosucc_synth"/>
    <property type="match status" value="1"/>
</dbReference>
<evidence type="ECO:0000256" key="8">
    <source>
        <dbReference type="HAMAP-Rule" id="MF_03125"/>
    </source>
</evidence>
<evidence type="ECO:0000256" key="4">
    <source>
        <dbReference type="ARBA" id="ARBA00022741"/>
    </source>
</evidence>
<evidence type="ECO:0000256" key="10">
    <source>
        <dbReference type="RuleBase" id="RU000520"/>
    </source>
</evidence>
<evidence type="ECO:0000256" key="6">
    <source>
        <dbReference type="ARBA" id="ARBA00022842"/>
    </source>
</evidence>
<dbReference type="InParanoid" id="A0A078B3M5"/>
<dbReference type="OMA" id="FHHAKPI"/>
<dbReference type="GO" id="GO:0046040">
    <property type="term" value="P:IMP metabolic process"/>
    <property type="evidence" value="ECO:0007669"/>
    <property type="project" value="TreeGrafter"/>
</dbReference>
<comment type="function">
    <text evidence="8">Plays an important role in the de novo pathway and in the salvage pathway of purine nucleotide biosynthesis. Catalyzes the first commited step in the biosynthesis of AMP from IMP.</text>
</comment>
<dbReference type="OrthoDB" id="10265645at2759"/>
<protein>
    <recommendedName>
        <fullName evidence="8 10">Adenylosuccinate synthetase</fullName>
        <shortName evidence="8">AMPSase</shortName>
        <shortName evidence="8">AdSS</shortName>
        <ecNumber evidence="8 10">6.3.4.4</ecNumber>
    </recommendedName>
    <alternativeName>
        <fullName evidence="8">IMP--aspartate ligase</fullName>
    </alternativeName>
</protein>
<keyword evidence="7 8" id="KW-0342">GTP-binding</keyword>
<dbReference type="CDD" id="cd03108">
    <property type="entry name" value="AdSS"/>
    <property type="match status" value="1"/>
</dbReference>
<accession>A0A078B3M5</accession>
<feature type="binding site" evidence="8">
    <location>
        <position position="244"/>
    </location>
    <ligand>
        <name>IMP</name>
        <dbReference type="ChEBI" id="CHEBI:58053"/>
    </ligand>
</feature>
<feature type="binding site" evidence="8">
    <location>
        <begin position="59"/>
        <end position="62"/>
    </location>
    <ligand>
        <name>IMP</name>
        <dbReference type="ChEBI" id="CHEBI:58053"/>
    </ligand>
</feature>
<feature type="binding site" evidence="8">
    <location>
        <begin position="34"/>
        <end position="37"/>
    </location>
    <ligand>
        <name>IMP</name>
        <dbReference type="ChEBI" id="CHEBI:58053"/>
    </ligand>
</feature>
<comment type="subunit">
    <text evidence="1 8">Homodimer.</text>
</comment>
<dbReference type="Proteomes" id="UP000039865">
    <property type="component" value="Unassembled WGS sequence"/>
</dbReference>
<comment type="cofactor">
    <cofactor evidence="8">
        <name>Mg(2+)</name>
        <dbReference type="ChEBI" id="CHEBI:18420"/>
    </cofactor>
    <text evidence="8">Binds 1 Mg(2+) ion per subunit.</text>
</comment>
<dbReference type="GO" id="GO:0004019">
    <property type="term" value="F:adenylosuccinate synthase activity"/>
    <property type="evidence" value="ECO:0007669"/>
    <property type="project" value="UniProtKB-UniRule"/>
</dbReference>
<keyword evidence="12" id="KW-1185">Reference proteome</keyword>
<evidence type="ECO:0000256" key="9">
    <source>
        <dbReference type="PROSITE-ProRule" id="PRU10134"/>
    </source>
</evidence>